<evidence type="ECO:0000313" key="2">
    <source>
        <dbReference type="EMBL" id="KQH82981.1"/>
    </source>
</evidence>
<evidence type="ECO:0000313" key="4">
    <source>
        <dbReference type="Proteomes" id="UP000051862"/>
    </source>
</evidence>
<dbReference type="KEGG" id="ttd:A3L14_04775"/>
<gene>
    <name evidence="1" type="ORF">A3L14_04775</name>
    <name evidence="2" type="ORF">AMR53_01770</name>
    <name evidence="3" type="ORF">SAMN05216170_1012</name>
</gene>
<evidence type="ECO:0000313" key="6">
    <source>
        <dbReference type="Proteomes" id="UP000250136"/>
    </source>
</evidence>
<dbReference type="PATRIC" id="fig|277988.4.peg.373"/>
<reference evidence="1 6" key="2">
    <citation type="submission" date="2016-04" db="EMBL/GenBank/DDBJ databases">
        <title>Complete genome sequence of Thermococcus thioreducens type strain OGL-20P.</title>
        <authorList>
            <person name="Oger P.M."/>
        </authorList>
    </citation>
    <scope>NUCLEOTIDE SEQUENCE [LARGE SCALE GENOMIC DNA]</scope>
    <source>
        <strain evidence="1 6">OGL-20P</strain>
    </source>
</reference>
<dbReference type="Proteomes" id="UP000182125">
    <property type="component" value="Unassembled WGS sequence"/>
</dbReference>
<organism evidence="2 4">
    <name type="scientific">Thermococcus thioreducens</name>
    <dbReference type="NCBI Taxonomy" id="277988"/>
    <lineage>
        <taxon>Archaea</taxon>
        <taxon>Methanobacteriati</taxon>
        <taxon>Methanobacteriota</taxon>
        <taxon>Thermococci</taxon>
        <taxon>Thermococcales</taxon>
        <taxon>Thermococcaceae</taxon>
        <taxon>Thermococcus</taxon>
    </lineage>
</organism>
<name>A0A0Q2QSH4_9EURY</name>
<dbReference type="EMBL" id="LIXN01000003">
    <property type="protein sequence ID" value="KQH82981.1"/>
    <property type="molecule type" value="Genomic_DNA"/>
</dbReference>
<dbReference type="EMBL" id="FOIW01000001">
    <property type="protein sequence ID" value="SEV94291.1"/>
    <property type="molecule type" value="Genomic_DNA"/>
</dbReference>
<keyword evidence="6" id="KW-1185">Reference proteome</keyword>
<protein>
    <submittedName>
        <fullName evidence="2">Uncharacterized protein</fullName>
    </submittedName>
</protein>
<dbReference type="Proteomes" id="UP000250136">
    <property type="component" value="Chromosome"/>
</dbReference>
<dbReference type="GeneID" id="33333711"/>
<proteinExistence type="predicted"/>
<reference evidence="3 5" key="3">
    <citation type="submission" date="2016-10" db="EMBL/GenBank/DDBJ databases">
        <authorList>
            <person name="de Groot N.N."/>
        </authorList>
    </citation>
    <scope>NUCLEOTIDE SEQUENCE [LARGE SCALE GENOMIC DNA]</scope>
    <source>
        <strain evidence="3 5">OGL-20</strain>
    </source>
</reference>
<evidence type="ECO:0000313" key="3">
    <source>
        <dbReference type="EMBL" id="SEV94291.1"/>
    </source>
</evidence>
<accession>A0A0Q2QSH4</accession>
<dbReference type="OrthoDB" id="90617at2157"/>
<reference evidence="2 4" key="1">
    <citation type="submission" date="2015-08" db="EMBL/GenBank/DDBJ databases">
        <title>Thermococcus thioreducens DSM 14981 genome sequencing.</title>
        <authorList>
            <person name="Hong S.-J."/>
            <person name="Kim M.-C."/>
            <person name="Shin J.-H."/>
        </authorList>
    </citation>
    <scope>NUCLEOTIDE SEQUENCE [LARGE SCALE GENOMIC DNA]</scope>
    <source>
        <strain evidence="2 4">DSM 14981</strain>
    </source>
</reference>
<dbReference type="RefSeq" id="WP_055428635.1">
    <property type="nucleotide sequence ID" value="NZ_CP015105.1"/>
</dbReference>
<dbReference type="AlphaFoldDB" id="A0A0Q2QSH4"/>
<dbReference type="EMBL" id="CP015105">
    <property type="protein sequence ID" value="ASJ12242.1"/>
    <property type="molecule type" value="Genomic_DNA"/>
</dbReference>
<evidence type="ECO:0000313" key="5">
    <source>
        <dbReference type="Proteomes" id="UP000182125"/>
    </source>
</evidence>
<evidence type="ECO:0000313" key="1">
    <source>
        <dbReference type="EMBL" id="ASJ12242.1"/>
    </source>
</evidence>
<sequence length="265" mass="31110">MGDCKSVVAVFDEPWGIVLEKFREEFEFLGEKQYGNERENMEWFKFEDTRGFKLMLKGHIHFTLNTIEDWGPHDYFDIEVFSKDGVTVIDLETCMSKFDFILSSEFLKFLKKLTEIGAVLICGYIYGYERLERVFGDTNRFLLYEWSVGIVKRGKLEVIPSGVTVVKRELLDLEDGLYELIERPGRGEREYVLVKSMDGYNILVTVRESDLTDEECYQDLLEDKAWFSLHMTATVFKRVGKKIENEFLTRRAEEYFKAQTGAEPY</sequence>
<dbReference type="Proteomes" id="UP000051862">
    <property type="component" value="Unassembled WGS sequence"/>
</dbReference>